<dbReference type="Gene3D" id="3.30.565.60">
    <property type="match status" value="1"/>
</dbReference>
<evidence type="ECO:0000313" key="2">
    <source>
        <dbReference type="EMBL" id="KAA6326806.1"/>
    </source>
</evidence>
<accession>A0A5J4QYP3</accession>
<comment type="caution">
    <text evidence="2">The sequence shown here is derived from an EMBL/GenBank/DDBJ whole genome shotgun (WGS) entry which is preliminary data.</text>
</comment>
<reference evidence="2" key="1">
    <citation type="submission" date="2019-03" db="EMBL/GenBank/DDBJ databases">
        <title>Single cell metagenomics reveals metabolic interactions within the superorganism composed of flagellate Streblomastix strix and complex community of Bacteroidetes bacteria on its surface.</title>
        <authorList>
            <person name="Treitli S.C."/>
            <person name="Kolisko M."/>
            <person name="Husnik F."/>
            <person name="Keeling P."/>
            <person name="Hampl V."/>
        </authorList>
    </citation>
    <scope>NUCLEOTIDE SEQUENCE</scope>
    <source>
        <strain evidence="2">STM</strain>
    </source>
</reference>
<evidence type="ECO:0000259" key="1">
    <source>
        <dbReference type="Pfam" id="PF21247"/>
    </source>
</evidence>
<sequence length="174" mass="19807">MIRIEICSPGILPDSVTEDSIKEGISKPRNQLLFDNAKYLLPYTGIGSGIIRAMKSYNHITFENSYTKEEFVVTVHRREIDEESVQDKPKSVSDGVHVYEEKILAFSVTAKSRKEIMDLIGLSTHSDNYERYMLPLLKTGLLAMTLPGKPNSKNQKYITTEQGKKLLIRAERQQ</sequence>
<dbReference type="PANTHER" id="PTHR30595:SF6">
    <property type="entry name" value="SCHLAFEN ALBA-2 DOMAIN-CONTAINING PROTEIN"/>
    <property type="match status" value="1"/>
</dbReference>
<gene>
    <name evidence="2" type="ORF">EZS27_024140</name>
</gene>
<feature type="domain" description="Filamentation induced by cAMP protein Fic-like C-terminal" evidence="1">
    <location>
        <begin position="108"/>
        <end position="157"/>
    </location>
</feature>
<dbReference type="InterPro" id="IPR049514">
    <property type="entry name" value="Fic-like_C"/>
</dbReference>
<proteinExistence type="predicted"/>
<dbReference type="PANTHER" id="PTHR30595">
    <property type="entry name" value="GLPR-RELATED TRANSCRIPTIONAL REPRESSOR"/>
    <property type="match status" value="1"/>
</dbReference>
<dbReference type="AlphaFoldDB" id="A0A5J4QYP3"/>
<dbReference type="InterPro" id="IPR038475">
    <property type="entry name" value="RecG_C_sf"/>
</dbReference>
<dbReference type="EMBL" id="SNRY01002099">
    <property type="protein sequence ID" value="KAA6326806.1"/>
    <property type="molecule type" value="Genomic_DNA"/>
</dbReference>
<dbReference type="Pfam" id="PF21247">
    <property type="entry name" value="Fic-like_C"/>
    <property type="match status" value="1"/>
</dbReference>
<organism evidence="2">
    <name type="scientific">termite gut metagenome</name>
    <dbReference type="NCBI Taxonomy" id="433724"/>
    <lineage>
        <taxon>unclassified sequences</taxon>
        <taxon>metagenomes</taxon>
        <taxon>organismal metagenomes</taxon>
    </lineage>
</organism>
<dbReference type="Pfam" id="PF13749">
    <property type="entry name" value="HATPase_c_4"/>
    <property type="match status" value="1"/>
</dbReference>
<name>A0A5J4QYP3_9ZZZZ</name>
<protein>
    <recommendedName>
        <fullName evidence="1">Filamentation induced by cAMP protein Fic-like C-terminal domain-containing protein</fullName>
    </recommendedName>
</protein>